<dbReference type="AlphaFoldDB" id="A0A3B4TD12"/>
<dbReference type="SMART" id="SM00409">
    <property type="entry name" value="IG"/>
    <property type="match status" value="3"/>
</dbReference>
<dbReference type="Gene3D" id="2.60.40.10">
    <property type="entry name" value="Immunoglobulins"/>
    <property type="match status" value="3"/>
</dbReference>
<dbReference type="PROSITE" id="PS50835">
    <property type="entry name" value="IG_LIKE"/>
    <property type="match status" value="2"/>
</dbReference>
<protein>
    <recommendedName>
        <fullName evidence="9">Ig-like domain-containing protein</fullName>
    </recommendedName>
</protein>
<dbReference type="GO" id="GO:0002376">
    <property type="term" value="P:immune system process"/>
    <property type="evidence" value="ECO:0007669"/>
    <property type="project" value="UniProtKB-KW"/>
</dbReference>
<evidence type="ECO:0000259" key="9">
    <source>
        <dbReference type="PROSITE" id="PS50835"/>
    </source>
</evidence>
<dbReference type="InterPro" id="IPR036179">
    <property type="entry name" value="Ig-like_dom_sf"/>
</dbReference>
<dbReference type="GO" id="GO:0005886">
    <property type="term" value="C:plasma membrane"/>
    <property type="evidence" value="ECO:0007669"/>
    <property type="project" value="UniProtKB-SubCell"/>
</dbReference>
<dbReference type="Pfam" id="PF07686">
    <property type="entry name" value="V-set"/>
    <property type="match status" value="1"/>
</dbReference>
<organism evidence="10 11">
    <name type="scientific">Seriola dumerili</name>
    <name type="common">Greater amberjack</name>
    <name type="synonym">Caranx dumerili</name>
    <dbReference type="NCBI Taxonomy" id="41447"/>
    <lineage>
        <taxon>Eukaryota</taxon>
        <taxon>Metazoa</taxon>
        <taxon>Chordata</taxon>
        <taxon>Craniata</taxon>
        <taxon>Vertebrata</taxon>
        <taxon>Euteleostomi</taxon>
        <taxon>Actinopterygii</taxon>
        <taxon>Neopterygii</taxon>
        <taxon>Teleostei</taxon>
        <taxon>Neoteleostei</taxon>
        <taxon>Acanthomorphata</taxon>
        <taxon>Carangaria</taxon>
        <taxon>Carangiformes</taxon>
        <taxon>Carangidae</taxon>
        <taxon>Seriola</taxon>
    </lineage>
</organism>
<keyword evidence="11" id="KW-1185">Reference proteome</keyword>
<keyword evidence="7" id="KW-0325">Glycoprotein</keyword>
<feature type="transmembrane region" description="Helical" evidence="8">
    <location>
        <begin position="302"/>
        <end position="324"/>
    </location>
</feature>
<name>A0A3B4TD12_SERDU</name>
<evidence type="ECO:0000256" key="8">
    <source>
        <dbReference type="SAM" id="Phobius"/>
    </source>
</evidence>
<keyword evidence="5 8" id="KW-0472">Membrane</keyword>
<keyword evidence="8" id="KW-1133">Transmembrane helix</keyword>
<dbReference type="SMART" id="SM00406">
    <property type="entry name" value="IGv"/>
    <property type="match status" value="1"/>
</dbReference>
<accession>A0A3B4TD12</accession>
<dbReference type="SUPFAM" id="SSF48726">
    <property type="entry name" value="Immunoglobulin"/>
    <property type="match status" value="3"/>
</dbReference>
<evidence type="ECO:0000313" key="10">
    <source>
        <dbReference type="Ensembl" id="ENSSDUP00000003940.1"/>
    </source>
</evidence>
<reference evidence="10" key="1">
    <citation type="submission" date="2025-08" db="UniProtKB">
        <authorList>
            <consortium name="Ensembl"/>
        </authorList>
    </citation>
    <scope>IDENTIFICATION</scope>
</reference>
<reference evidence="10" key="2">
    <citation type="submission" date="2025-09" db="UniProtKB">
        <authorList>
            <consortium name="Ensembl"/>
        </authorList>
    </citation>
    <scope>IDENTIFICATION</scope>
</reference>
<evidence type="ECO:0000256" key="3">
    <source>
        <dbReference type="ARBA" id="ARBA00022729"/>
    </source>
</evidence>
<dbReference type="InterPro" id="IPR007110">
    <property type="entry name" value="Ig-like_dom"/>
</dbReference>
<proteinExistence type="predicted"/>
<evidence type="ECO:0000256" key="1">
    <source>
        <dbReference type="ARBA" id="ARBA00004236"/>
    </source>
</evidence>
<dbReference type="PANTHER" id="PTHR19433:SF111">
    <property type="entry name" value="T CELL RECEPTOR ALPHA VARIABLE 4"/>
    <property type="match status" value="1"/>
</dbReference>
<dbReference type="PANTHER" id="PTHR19433">
    <property type="entry name" value="T-CELL RECEPTOR ALPHA CHAIN V REGION-RELATED"/>
    <property type="match status" value="1"/>
</dbReference>
<dbReference type="STRING" id="41447.ENSSDUP00000003940"/>
<dbReference type="CDD" id="cd00099">
    <property type="entry name" value="IgV"/>
    <property type="match status" value="1"/>
</dbReference>
<keyword evidence="8" id="KW-0812">Transmembrane</keyword>
<evidence type="ECO:0000256" key="6">
    <source>
        <dbReference type="ARBA" id="ARBA00023157"/>
    </source>
</evidence>
<dbReference type="InterPro" id="IPR013783">
    <property type="entry name" value="Ig-like_fold"/>
</dbReference>
<evidence type="ECO:0000313" key="11">
    <source>
        <dbReference type="Proteomes" id="UP000261420"/>
    </source>
</evidence>
<dbReference type="GeneTree" id="ENSGT00950000182968"/>
<dbReference type="InterPro" id="IPR003599">
    <property type="entry name" value="Ig_sub"/>
</dbReference>
<feature type="transmembrane region" description="Helical" evidence="8">
    <location>
        <begin position="266"/>
        <end position="290"/>
    </location>
</feature>
<dbReference type="InterPro" id="IPR052051">
    <property type="entry name" value="TCR_complex_component"/>
</dbReference>
<dbReference type="PROSITE" id="PS51257">
    <property type="entry name" value="PROKAR_LIPOPROTEIN"/>
    <property type="match status" value="1"/>
</dbReference>
<dbReference type="GO" id="GO:0009617">
    <property type="term" value="P:response to bacterium"/>
    <property type="evidence" value="ECO:0007669"/>
    <property type="project" value="TreeGrafter"/>
</dbReference>
<evidence type="ECO:0000256" key="4">
    <source>
        <dbReference type="ARBA" id="ARBA00022859"/>
    </source>
</evidence>
<dbReference type="InterPro" id="IPR013106">
    <property type="entry name" value="Ig_V-set"/>
</dbReference>
<dbReference type="Proteomes" id="UP000261420">
    <property type="component" value="Unplaced"/>
</dbReference>
<comment type="subcellular location">
    <subcellularLocation>
        <location evidence="1">Cell membrane</location>
    </subcellularLocation>
</comment>
<feature type="domain" description="Ig-like" evidence="9">
    <location>
        <begin position="16"/>
        <end position="122"/>
    </location>
</feature>
<keyword evidence="6" id="KW-1015">Disulfide bond</keyword>
<feature type="domain" description="Ig-like" evidence="9">
    <location>
        <begin position="156"/>
        <end position="236"/>
    </location>
</feature>
<keyword evidence="3" id="KW-0732">Signal</keyword>
<sequence length="399" mass="44471">MVVYSGKALHAYDCFPVVNHSSVFILFSGCADEHIFETKTVNVGETVTLTCTRQGTSKSARLFWIRLVSGTFPEGLGGQVTYFSFDENSVKETHHTEAKQKLEKLEKHISKAQFSDTAIYYCLQVEKLDITFLKGIFLRVKGKSKDFVSDPVRPEDSATLRCSVLFDLKRKTCPVDHRVYWFRAGADESHPSLIYAHENTVNQCEKNPEAQSTQKCVYNFSKIVSSSDAGTHYCAVATCGEILFGNGTKVDIEVVDTCDSQKDNTIVLLLFAALAVSLIVTAFLVCAITMKSCGCCNGKKSLTQHVFIIYKIVIIAVIPNHWYIKSRIYQILNNLKTHVSTVTKGDNHYLLTIRNVSKVDEATYFCQSGSSYSQTVSNGTFLAVNGKISYTFQCLSLCE</sequence>
<evidence type="ECO:0000256" key="7">
    <source>
        <dbReference type="ARBA" id="ARBA00023180"/>
    </source>
</evidence>
<dbReference type="Ensembl" id="ENSSDUT00000004024.1">
    <property type="protein sequence ID" value="ENSSDUP00000003940.1"/>
    <property type="gene ID" value="ENSSDUG00000002957.1"/>
</dbReference>
<keyword evidence="2" id="KW-1003">Cell membrane</keyword>
<evidence type="ECO:0000256" key="2">
    <source>
        <dbReference type="ARBA" id="ARBA00022475"/>
    </source>
</evidence>
<keyword evidence="4" id="KW-0391">Immunity</keyword>
<evidence type="ECO:0000256" key="5">
    <source>
        <dbReference type="ARBA" id="ARBA00023136"/>
    </source>
</evidence>